<evidence type="ECO:0000313" key="3">
    <source>
        <dbReference type="Proteomes" id="UP000648075"/>
    </source>
</evidence>
<comment type="caution">
    <text evidence="2">The sequence shown here is derived from an EMBL/GenBank/DDBJ whole genome shotgun (WGS) entry which is preliminary data.</text>
</comment>
<evidence type="ECO:0000259" key="1">
    <source>
        <dbReference type="Pfam" id="PF23212"/>
    </source>
</evidence>
<keyword evidence="3" id="KW-1185">Reference proteome</keyword>
<reference evidence="2" key="2">
    <citation type="submission" date="2020-09" db="EMBL/GenBank/DDBJ databases">
        <authorList>
            <person name="Sun Q."/>
            <person name="Kim S."/>
        </authorList>
    </citation>
    <scope>NUCLEOTIDE SEQUENCE</scope>
    <source>
        <strain evidence="2">KCTC 32255</strain>
    </source>
</reference>
<accession>A0A918PF19</accession>
<feature type="domain" description="DUF7064" evidence="1">
    <location>
        <begin position="185"/>
        <end position="303"/>
    </location>
</feature>
<dbReference type="EMBL" id="BMZA01000005">
    <property type="protein sequence ID" value="GGZ04045.1"/>
    <property type="molecule type" value="Genomic_DNA"/>
</dbReference>
<dbReference type="InterPro" id="IPR055492">
    <property type="entry name" value="DUF7064"/>
</dbReference>
<name>A0A918PF19_9SPHN</name>
<gene>
    <name evidence="2" type="ORF">GCM10011614_18790</name>
</gene>
<dbReference type="Proteomes" id="UP000648075">
    <property type="component" value="Unassembled WGS sequence"/>
</dbReference>
<organism evidence="2 3">
    <name type="scientific">Novosphingobium colocasiae</name>
    <dbReference type="NCBI Taxonomy" id="1256513"/>
    <lineage>
        <taxon>Bacteria</taxon>
        <taxon>Pseudomonadati</taxon>
        <taxon>Pseudomonadota</taxon>
        <taxon>Alphaproteobacteria</taxon>
        <taxon>Sphingomonadales</taxon>
        <taxon>Sphingomonadaceae</taxon>
        <taxon>Novosphingobium</taxon>
    </lineage>
</organism>
<proteinExistence type="predicted"/>
<dbReference type="RefSeq" id="WP_189620931.1">
    <property type="nucleotide sequence ID" value="NZ_BMZA01000005.1"/>
</dbReference>
<dbReference type="Pfam" id="PF23212">
    <property type="entry name" value="DUF7064"/>
    <property type="match status" value="1"/>
</dbReference>
<sequence>MIIADDYKFHARDPEDRTWTETLFIIFSVPECAISGNIYVLTRPNMGVCHSSIEIHQGICFHPWQLHHNDSQMHLPCPEDFSNFSLPNGLTFHARNERELEYRYDSLDGVCSLELSYSAVCDPTDTNDPAQVPQAGASKVDGYDGWNNGHLEGKGRVTGTLRLRDKTYAVDCIEGVNKSWGPRNDWGNKGASWVHVELGEGLGAFFVVGIEFAGREVTYGPFKYGYVLVNGERRPLVSAELTAKRSDMLVTSALARFEDDQGQVYEARGTTVAAGPWYNFNPSSAGYQCLMRWESGDRVGHAHIADFFGQYYLSLNMADELYA</sequence>
<reference evidence="2" key="1">
    <citation type="journal article" date="2014" name="Int. J. Syst. Evol. Microbiol.">
        <title>Complete genome sequence of Corynebacterium casei LMG S-19264T (=DSM 44701T), isolated from a smear-ripened cheese.</title>
        <authorList>
            <consortium name="US DOE Joint Genome Institute (JGI-PGF)"/>
            <person name="Walter F."/>
            <person name="Albersmeier A."/>
            <person name="Kalinowski J."/>
            <person name="Ruckert C."/>
        </authorList>
    </citation>
    <scope>NUCLEOTIDE SEQUENCE</scope>
    <source>
        <strain evidence="2">KCTC 32255</strain>
    </source>
</reference>
<protein>
    <recommendedName>
        <fullName evidence="1">DUF7064 domain-containing protein</fullName>
    </recommendedName>
</protein>
<dbReference type="AlphaFoldDB" id="A0A918PF19"/>
<evidence type="ECO:0000313" key="2">
    <source>
        <dbReference type="EMBL" id="GGZ04045.1"/>
    </source>
</evidence>